<dbReference type="PROSITE" id="PS50261">
    <property type="entry name" value="G_PROTEIN_RECEP_F2_4"/>
    <property type="match status" value="1"/>
</dbReference>
<keyword evidence="15" id="KW-0807">Transducer</keyword>
<dbReference type="Proteomes" id="UP000823872">
    <property type="component" value="Chromosome C1"/>
</dbReference>
<dbReference type="PRINTS" id="PR00249">
    <property type="entry name" value="GPCRSECRETIN"/>
</dbReference>
<reference evidence="22" key="2">
    <citation type="submission" date="2025-08" db="UniProtKB">
        <authorList>
            <consortium name="Ensembl"/>
        </authorList>
    </citation>
    <scope>IDENTIFICATION</scope>
    <source>
        <strain evidence="22">breed Abyssinian</strain>
    </source>
</reference>
<keyword evidence="14" id="KW-0325">Glycoprotein</keyword>
<protein>
    <recommendedName>
        <fullName evidence="24">Adhesion G protein-coupled receptor B2</fullName>
    </recommendedName>
</protein>
<keyword evidence="5" id="KW-0597">Phosphoprotein</keyword>
<feature type="region of interest" description="Disordered" evidence="16">
    <location>
        <begin position="1266"/>
        <end position="1297"/>
    </location>
</feature>
<feature type="region of interest" description="Disordered" evidence="16">
    <location>
        <begin position="642"/>
        <end position="682"/>
    </location>
</feature>
<dbReference type="Pfam" id="PF02793">
    <property type="entry name" value="HRM"/>
    <property type="match status" value="1"/>
</dbReference>
<dbReference type="InterPro" id="IPR001879">
    <property type="entry name" value="GPCR_2_extracellular_dom"/>
</dbReference>
<keyword evidence="6 17" id="KW-0812">Transmembrane</keyword>
<evidence type="ECO:0000256" key="11">
    <source>
        <dbReference type="ARBA" id="ARBA00023136"/>
    </source>
</evidence>
<dbReference type="Gene3D" id="4.10.1240.10">
    <property type="entry name" value="GPCR, family 2, extracellular hormone receptor domain"/>
    <property type="match status" value="1"/>
</dbReference>
<keyword evidence="11 17" id="KW-0472">Membrane</keyword>
<evidence type="ECO:0000313" key="23">
    <source>
        <dbReference type="Proteomes" id="UP000823872"/>
    </source>
</evidence>
<keyword evidence="13" id="KW-0675">Receptor</keyword>
<dbReference type="InterPro" id="IPR046338">
    <property type="entry name" value="GAIN_dom_sf"/>
</dbReference>
<reference evidence="22 23" key="1">
    <citation type="submission" date="2021-02" db="EMBL/GenBank/DDBJ databases">
        <title>Safari Cat Assemblies.</title>
        <authorList>
            <person name="Bredemeyer K.R."/>
            <person name="Murphy W.J."/>
        </authorList>
    </citation>
    <scope>NUCLEOTIDE SEQUENCE [LARGE SCALE GENOMIC DNA]</scope>
</reference>
<feature type="signal peptide" evidence="18">
    <location>
        <begin position="1"/>
        <end position="20"/>
    </location>
</feature>
<dbReference type="InterPro" id="IPR000832">
    <property type="entry name" value="GPCR_2_secretin-like"/>
</dbReference>
<feature type="domain" description="G-protein coupled receptors family 2 profile 1" evidence="20">
    <location>
        <begin position="397"/>
        <end position="467"/>
    </location>
</feature>
<feature type="compositionally biased region" description="Basic and acidic residues" evidence="16">
    <location>
        <begin position="1342"/>
        <end position="1354"/>
    </location>
</feature>
<dbReference type="Gene3D" id="1.25.40.610">
    <property type="match status" value="1"/>
</dbReference>
<feature type="transmembrane region" description="Helical" evidence="17">
    <location>
        <begin position="813"/>
        <end position="834"/>
    </location>
</feature>
<dbReference type="Pfam" id="PF16489">
    <property type="entry name" value="GAIN"/>
    <property type="match status" value="1"/>
</dbReference>
<proteinExistence type="predicted"/>
<keyword evidence="4" id="KW-0964">Secreted</keyword>
<dbReference type="PROSITE" id="PS50092">
    <property type="entry name" value="TSP1"/>
    <property type="match status" value="2"/>
</dbReference>
<dbReference type="SMART" id="SM00008">
    <property type="entry name" value="HormR"/>
    <property type="match status" value="1"/>
</dbReference>
<dbReference type="InterPro" id="IPR036445">
    <property type="entry name" value="GPCR_2_extracell_dom_sf"/>
</dbReference>
<keyword evidence="3" id="KW-1003">Cell membrane</keyword>
<organism evidence="22 23">
    <name type="scientific">Felis catus</name>
    <name type="common">Cat</name>
    <name type="synonym">Felis silvestris catus</name>
    <dbReference type="NCBI Taxonomy" id="9685"/>
    <lineage>
        <taxon>Eukaryota</taxon>
        <taxon>Metazoa</taxon>
        <taxon>Chordata</taxon>
        <taxon>Craniata</taxon>
        <taxon>Vertebrata</taxon>
        <taxon>Euteleostomi</taxon>
        <taxon>Mammalia</taxon>
        <taxon>Eutheria</taxon>
        <taxon>Laurasiatheria</taxon>
        <taxon>Carnivora</taxon>
        <taxon>Feliformia</taxon>
        <taxon>Felidae</taxon>
        <taxon>Felinae</taxon>
        <taxon>Felis</taxon>
    </lineage>
</organism>
<dbReference type="InterPro" id="IPR017981">
    <property type="entry name" value="GPCR_2-like_7TM"/>
</dbReference>
<keyword evidence="9 17" id="KW-1133">Transmembrane helix</keyword>
<dbReference type="PROSITE" id="PS50221">
    <property type="entry name" value="GAIN_B"/>
    <property type="match status" value="1"/>
</dbReference>
<keyword evidence="12" id="KW-1015">Disulfide bond</keyword>
<evidence type="ECO:0000256" key="16">
    <source>
        <dbReference type="SAM" id="MobiDB-lite"/>
    </source>
</evidence>
<dbReference type="InterPro" id="IPR032471">
    <property type="entry name" value="AGRL2-4_GAIN_subdom_A"/>
</dbReference>
<dbReference type="InterPro" id="IPR051867">
    <property type="entry name" value="Angio_Inhib/Adhesion_GPCR"/>
</dbReference>
<dbReference type="SMART" id="SM00209">
    <property type="entry name" value="TSP1"/>
    <property type="match status" value="2"/>
</dbReference>
<evidence type="ECO:0008006" key="24">
    <source>
        <dbReference type="Google" id="ProtNLM"/>
    </source>
</evidence>
<gene>
    <name evidence="22" type="primary">ADGRB2</name>
</gene>
<keyword evidence="10" id="KW-0297">G-protein coupled receptor</keyword>
<evidence type="ECO:0000256" key="5">
    <source>
        <dbReference type="ARBA" id="ARBA00022553"/>
    </source>
</evidence>
<feature type="chain" id="PRO_5047473146" description="Adhesion G protein-coupled receptor B2" evidence="18">
    <location>
        <begin position="21"/>
        <end position="1410"/>
    </location>
</feature>
<evidence type="ECO:0000256" key="17">
    <source>
        <dbReference type="SAM" id="Phobius"/>
    </source>
</evidence>
<keyword evidence="23" id="KW-1185">Reference proteome</keyword>
<dbReference type="PRINTS" id="PR01694">
    <property type="entry name" value="BAIPRECURSOR"/>
</dbReference>
<evidence type="ECO:0000256" key="13">
    <source>
        <dbReference type="ARBA" id="ARBA00023170"/>
    </source>
</evidence>
<dbReference type="Pfam" id="PF00002">
    <property type="entry name" value="7tm_2"/>
    <property type="match status" value="1"/>
</dbReference>
<feature type="domain" description="G-protein coupled receptors family 2 profile 2" evidence="21">
    <location>
        <begin position="809"/>
        <end position="1050"/>
    </location>
</feature>
<evidence type="ECO:0000256" key="14">
    <source>
        <dbReference type="ARBA" id="ARBA00023180"/>
    </source>
</evidence>
<evidence type="ECO:0000256" key="18">
    <source>
        <dbReference type="SAM" id="SignalP"/>
    </source>
</evidence>
<evidence type="ECO:0000259" key="20">
    <source>
        <dbReference type="PROSITE" id="PS50227"/>
    </source>
</evidence>
<dbReference type="PANTHER" id="PTHR10239:SF32">
    <property type="entry name" value="ADHESION G PROTEIN-COUPLED RECEPTOR B2"/>
    <property type="match status" value="1"/>
</dbReference>
<dbReference type="GeneTree" id="ENSGT00940000160103"/>
<name>A0ABI8ACX3_FELCA</name>
<comment type="subcellular location">
    <subcellularLocation>
        <location evidence="2">Cell membrane</location>
        <topology evidence="2">Multi-pass membrane protein</topology>
    </subcellularLocation>
    <subcellularLocation>
        <location evidence="1">Secreted</location>
    </subcellularLocation>
</comment>
<evidence type="ECO:0000256" key="9">
    <source>
        <dbReference type="ARBA" id="ARBA00022989"/>
    </source>
</evidence>
<dbReference type="InterPro" id="IPR000203">
    <property type="entry name" value="GPS"/>
</dbReference>
<feature type="domain" description="GAIN-B" evidence="19">
    <location>
        <begin position="633"/>
        <end position="801"/>
    </location>
</feature>
<dbReference type="SMART" id="SM00303">
    <property type="entry name" value="GPS"/>
    <property type="match status" value="1"/>
</dbReference>
<dbReference type="InterPro" id="IPR000884">
    <property type="entry name" value="TSP1_rpt"/>
</dbReference>
<dbReference type="Gene3D" id="1.20.1070.10">
    <property type="entry name" value="Rhodopsin 7-helix transmembrane proteins"/>
    <property type="match status" value="1"/>
</dbReference>
<feature type="compositionally biased region" description="Basic and acidic residues" evidence="16">
    <location>
        <begin position="1215"/>
        <end position="1225"/>
    </location>
</feature>
<dbReference type="SUPFAM" id="SSF81321">
    <property type="entry name" value="Family A G protein-coupled receptor-like"/>
    <property type="match status" value="1"/>
</dbReference>
<feature type="transmembrane region" description="Helical" evidence="17">
    <location>
        <begin position="915"/>
        <end position="933"/>
    </location>
</feature>
<evidence type="ECO:0000259" key="19">
    <source>
        <dbReference type="PROSITE" id="PS50221"/>
    </source>
</evidence>
<dbReference type="PANTHER" id="PTHR10239">
    <property type="entry name" value="ISTHMIN-2"/>
    <property type="match status" value="1"/>
</dbReference>
<dbReference type="InterPro" id="IPR043838">
    <property type="entry name" value="AGRB_N"/>
</dbReference>
<dbReference type="Pfam" id="PF00090">
    <property type="entry name" value="TSP_1"/>
    <property type="match status" value="2"/>
</dbReference>
<dbReference type="Ensembl" id="ENSFCTT00005082770.1">
    <property type="protein sequence ID" value="ENSFCTP00005057074.1"/>
    <property type="gene ID" value="ENSFCTG00005028522.1"/>
</dbReference>
<accession>A0ABI8ACX3</accession>
<dbReference type="PROSITE" id="PS50227">
    <property type="entry name" value="G_PROTEIN_RECEP_F2_3"/>
    <property type="match status" value="1"/>
</dbReference>
<dbReference type="Gene3D" id="2.20.100.10">
    <property type="entry name" value="Thrombospondin type-1 (TSP1) repeat"/>
    <property type="match status" value="2"/>
</dbReference>
<dbReference type="InterPro" id="IPR057244">
    <property type="entry name" value="GAIN_B"/>
</dbReference>
<dbReference type="SUPFAM" id="SSF82895">
    <property type="entry name" value="TSP-1 type 1 repeat"/>
    <property type="match status" value="2"/>
</dbReference>
<sequence length="1410" mass="153668">MTPACPLLLSVILSLRLAAAFDPAPSACSALASGVLYGAFSLQDLFPTIASGCSWTLENPDPTKYSLYLRFNRQEQVCAHFAPRLLPLDHYLVNFTCLRPSPEEAVAQAEAEAGRPEEEEEAAGLELCGGSGPFTFLHFDKNFVQLCLSAEPSEAPRLLAPAALAFRFVEVLLINNNNSSQFTCGVLCRWSEECGRTAGRACGFAQPGCSCPGEAGAGSATTAPPGPPAAHTLSNALVPGGPAPPAEADLHSGSSNDLFTTEMRYGEEPEEEPKVKTQWPRSADEPGLYMAQTVEGQWLEWGPWGPCSTSCANGTQQRSRKCSVAGPAWATCTGALTDTRECSNLECPATDGKWGPWNAWSLCSKTCDTGWQRRFRMCQATGAQGYPCEGTGEEVKPCSEKRCPAFHEMCRDEYVMLMTWKKAAAGEIIYNKCPPNASGSASRRCLLSAQGVAYWGLPSFARCISHEYRYLYLSLREHLAKGQRMLAGEGMSQVVRSLQELLARRTYYSGDLLFSVDILRNVTDTFKRATYVPSADDVQRFFQVVSFMVDAENKDKWDDAQQVSPGSVHLLRVVEDFIHLVGDALKAFQSSLIVTDNLVISIQREPVSAVSSDITFPMRGRRGMKDWVRHSEDRLFLPKEVLSLSSPGKPGASGTSGNPGKGRGPGTVPPGPGHSHQRLLPADPEESSSYFVIGAVLYRTLGLILPPPRPPLAVTSRVMTVTVRPPTQPPAEPLITVELSYIINGTTDPHCASWDYSRADASSGDWDTESCQTLETQAAHTRCQCQHLSTFAVLAQPPKDLTLELAGSPSVPLVIGCAVSCMALLTLLAIYAAFWRFIKSERSIILLNFCLSILASNVLILVGQSRVLSKGVCTMTAAFLHFFFLSSFCWVLTEAWQSYLAVIGRMRTRLVRKRFLCLGWGLPALVVAVSVGFTRTKGYGTSSYCWLSLEGGLLYAFVGPAAVIVLVNMLIGIIVFNKLMARDGISDKSKKQRAGASLWSSCVVLPLLALTWMSAVLAMTDRRSVLFQALFAVFNSAQGFVITAVHCFLRREVQDVVKCQMGVCRADESEDSPDSCKNGQLQILSDFEKDVDLACQTVLFKEVNTCNPSTITGTLSRLSLDEDEEPKSCLVGPEGGLSFSPLPGNILVPMAASPGLGEPPPPQEANPVYVCGEGGLRQLDLTWLRPEPGSEGDYMVLPRRTLSLQPGSGGGGGEDPPRARPEGTPRRAAKTVPHAAEGYPSFLSVDHSGLGLGPAYGSLQNPYGMTFQPPPPTPSARQVSEPGERSRTMPRTVPGSTMKLGSLERKKLRYSDLDFEKVMHTRKRHSELYHELNQKFHTFDRYRSQSAAKEKPSPGEHPGLSQQRRHQSWSTFKSMTLGSLPPKPRERLALHRAAAWEPTEPPDGDFQTEV</sequence>
<dbReference type="InterPro" id="IPR008077">
    <property type="entry name" value="GPCR_2_brain_angio_inhib"/>
</dbReference>
<feature type="region of interest" description="Disordered" evidence="16">
    <location>
        <begin position="235"/>
        <end position="257"/>
    </location>
</feature>
<evidence type="ECO:0000256" key="3">
    <source>
        <dbReference type="ARBA" id="ARBA00022475"/>
    </source>
</evidence>
<feature type="compositionally biased region" description="Acidic residues" evidence="16">
    <location>
        <begin position="1400"/>
        <end position="1410"/>
    </location>
</feature>
<keyword evidence="7 18" id="KW-0732">Signal</keyword>
<feature type="transmembrane region" description="Helical" evidence="17">
    <location>
        <begin position="953"/>
        <end position="976"/>
    </location>
</feature>
<feature type="region of interest" description="Disordered" evidence="16">
    <location>
        <begin position="1201"/>
        <end position="1230"/>
    </location>
</feature>
<keyword evidence="8" id="KW-0677">Repeat</keyword>
<dbReference type="Pfam" id="PF19188">
    <property type="entry name" value="AGRB_N"/>
    <property type="match status" value="1"/>
</dbReference>
<evidence type="ECO:0000256" key="10">
    <source>
        <dbReference type="ARBA" id="ARBA00023040"/>
    </source>
</evidence>
<evidence type="ECO:0000256" key="7">
    <source>
        <dbReference type="ARBA" id="ARBA00022729"/>
    </source>
</evidence>
<dbReference type="Gene3D" id="2.60.220.50">
    <property type="match status" value="1"/>
</dbReference>
<feature type="compositionally biased region" description="Polar residues" evidence="16">
    <location>
        <begin position="1368"/>
        <end position="1377"/>
    </location>
</feature>
<feature type="transmembrane region" description="Helical" evidence="17">
    <location>
        <begin position="879"/>
        <end position="903"/>
    </location>
</feature>
<evidence type="ECO:0000256" key="6">
    <source>
        <dbReference type="ARBA" id="ARBA00022692"/>
    </source>
</evidence>
<evidence type="ECO:0000256" key="8">
    <source>
        <dbReference type="ARBA" id="ARBA00022737"/>
    </source>
</evidence>
<feature type="region of interest" description="Disordered" evidence="16">
    <location>
        <begin position="1342"/>
        <end position="1410"/>
    </location>
</feature>
<evidence type="ECO:0000256" key="2">
    <source>
        <dbReference type="ARBA" id="ARBA00004651"/>
    </source>
</evidence>
<evidence type="ECO:0000256" key="4">
    <source>
        <dbReference type="ARBA" id="ARBA00022525"/>
    </source>
</evidence>
<evidence type="ECO:0000256" key="1">
    <source>
        <dbReference type="ARBA" id="ARBA00004613"/>
    </source>
</evidence>
<feature type="transmembrane region" description="Helical" evidence="17">
    <location>
        <begin position="997"/>
        <end position="1019"/>
    </location>
</feature>
<dbReference type="InterPro" id="IPR036383">
    <property type="entry name" value="TSP1_rpt_sf"/>
</dbReference>
<evidence type="ECO:0000256" key="15">
    <source>
        <dbReference type="ARBA" id="ARBA00023224"/>
    </source>
</evidence>
<evidence type="ECO:0000313" key="22">
    <source>
        <dbReference type="Ensembl" id="ENSFCTP00005057074.1"/>
    </source>
</evidence>
<evidence type="ECO:0000256" key="12">
    <source>
        <dbReference type="ARBA" id="ARBA00023157"/>
    </source>
</evidence>
<feature type="transmembrane region" description="Helical" evidence="17">
    <location>
        <begin position="846"/>
        <end position="867"/>
    </location>
</feature>
<evidence type="ECO:0000259" key="21">
    <source>
        <dbReference type="PROSITE" id="PS50261"/>
    </source>
</evidence>
<reference evidence="22" key="3">
    <citation type="submission" date="2025-09" db="UniProtKB">
        <authorList>
            <consortium name="Ensembl"/>
        </authorList>
    </citation>
    <scope>IDENTIFICATION</scope>
    <source>
        <strain evidence="22">breed Abyssinian</strain>
    </source>
</reference>
<dbReference type="Pfam" id="PF01825">
    <property type="entry name" value="GPS"/>
    <property type="match status" value="1"/>
</dbReference>